<evidence type="ECO:0000256" key="5">
    <source>
        <dbReference type="ARBA" id="ARBA00022692"/>
    </source>
</evidence>
<dbReference type="OrthoDB" id="438440at2759"/>
<dbReference type="GO" id="GO:0019369">
    <property type="term" value="P:arachidonate metabolic process"/>
    <property type="evidence" value="ECO:0007669"/>
    <property type="project" value="TreeGrafter"/>
</dbReference>
<dbReference type="PANTHER" id="PTHR45792">
    <property type="entry name" value="DIACYLGLYCEROL LIPASE HOMOLOG-RELATED"/>
    <property type="match status" value="1"/>
</dbReference>
<dbReference type="CDD" id="cd00519">
    <property type="entry name" value="Lipase_3"/>
    <property type="match status" value="1"/>
</dbReference>
<dbReference type="Gene3D" id="3.40.50.1820">
    <property type="entry name" value="alpha/beta hydrolase"/>
    <property type="match status" value="1"/>
</dbReference>
<evidence type="ECO:0000256" key="6">
    <source>
        <dbReference type="ARBA" id="ARBA00022723"/>
    </source>
</evidence>
<keyword evidence="7" id="KW-0378">Hydrolase</keyword>
<evidence type="ECO:0000256" key="13">
    <source>
        <dbReference type="ARBA" id="ARBA00024531"/>
    </source>
</evidence>
<comment type="catalytic activity">
    <reaction evidence="13">
        <text>a 1,2-diacyl-sn-glycerol + H2O = a 2-acylglycerol + a fatty acid + H(+)</text>
        <dbReference type="Rhea" id="RHEA:33275"/>
        <dbReference type="ChEBI" id="CHEBI:15377"/>
        <dbReference type="ChEBI" id="CHEBI:15378"/>
        <dbReference type="ChEBI" id="CHEBI:17389"/>
        <dbReference type="ChEBI" id="CHEBI:17815"/>
        <dbReference type="ChEBI" id="CHEBI:28868"/>
        <dbReference type="EC" id="3.1.1.116"/>
    </reaction>
    <physiologicalReaction direction="left-to-right" evidence="13">
        <dbReference type="Rhea" id="RHEA:33276"/>
    </physiologicalReaction>
</comment>
<dbReference type="EC" id="3.1.1.116" evidence="14"/>
<name>A0A8H7PUY9_MORIS</name>
<dbReference type="EMBL" id="JAEPQZ010000005">
    <property type="protein sequence ID" value="KAG2181034.1"/>
    <property type="molecule type" value="Genomic_DNA"/>
</dbReference>
<evidence type="ECO:0000256" key="1">
    <source>
        <dbReference type="ARBA" id="ARBA00001913"/>
    </source>
</evidence>
<keyword evidence="9" id="KW-0442">Lipid degradation</keyword>
<protein>
    <recommendedName>
        <fullName evidence="14">sn-1-specific diacylglycerol lipase</fullName>
        <ecNumber evidence="14">3.1.1.116</ecNumber>
    </recommendedName>
</protein>
<proteinExistence type="predicted"/>
<comment type="subcellular location">
    <subcellularLocation>
        <location evidence="2">Cell membrane</location>
        <topology evidence="2">Multi-pass membrane protein</topology>
    </subcellularLocation>
</comment>
<accession>A0A8H7PUY9</accession>
<keyword evidence="3" id="KW-1003">Cell membrane</keyword>
<dbReference type="Pfam" id="PF01764">
    <property type="entry name" value="Lipase_3"/>
    <property type="match status" value="1"/>
</dbReference>
<evidence type="ECO:0000259" key="15">
    <source>
        <dbReference type="Pfam" id="PF01764"/>
    </source>
</evidence>
<sequence length="668" mass="73685">MAGDDIVTTKDEESPFLIPKNVDRSSMVTATTFGLDVASLATSVGLDIAKASTKMGFFIASRSIDAVSWLVAPNRNEEREEMTASWTDNPISALLAIASSGVSFGEAVSIGSMNVANSVATKSLESARDSIETLNSLFGTTDTARCLEEFVQLVRREWPVKEEERHLLPEKFADFTVTGAIKALTAWAAIQKLTNSQWEAQVLESCTPIATFSQRPIDDDDDNKTLCTTSSTEPSNATAPSKYEVEDEETMIVTHKEEAQQGTIYEGAIDQSSIASTGDVAIDYLEQPTKGYDTTEDKRRGSWSHPFMEEGTNTDELLRNLKRYSKFSMSAYGRGFMRMFGLSLPPLPEETTHLNPNHVTFAHYTSTAVENIIGFPSPEELTSPNDSKYSPAFYLIKDHGSKSIILSFRGTFSLNDLAVDLTCEYADFEIAGEDYSQYKVHSGIYRAAKAIYKDGSGPLMIAVKQALSENDGYGLVLIGHSLGAAIASMLTLMIASPDACATTVESGLPPFRSVKTYCLATPCCMDLALSKRSRKLIASVVYSYDVIARLSLGSIRDLRTVVAWLTQDGAENELSTSIITRALNANEATVNWLVSLRTGIEARMKAEKLYPAGTVYWIRDHPEEGNEYHLYRIEDLEKVLGSLIFGKTMINDHWPHRYEMVLSQLHRE</sequence>
<evidence type="ECO:0000256" key="12">
    <source>
        <dbReference type="ARBA" id="ARBA00023136"/>
    </source>
</evidence>
<keyword evidence="11" id="KW-0443">Lipid metabolism</keyword>
<dbReference type="GO" id="GO:0046340">
    <property type="term" value="P:diacylglycerol catabolic process"/>
    <property type="evidence" value="ECO:0007669"/>
    <property type="project" value="TreeGrafter"/>
</dbReference>
<dbReference type="InterPro" id="IPR052214">
    <property type="entry name" value="DAG_Lipase-Related"/>
</dbReference>
<keyword evidence="6" id="KW-0479">Metal-binding</keyword>
<feature type="domain" description="Fungal lipase-type" evidence="15">
    <location>
        <begin position="406"/>
        <end position="551"/>
    </location>
</feature>
<dbReference type="GO" id="GO:0046872">
    <property type="term" value="F:metal ion binding"/>
    <property type="evidence" value="ECO:0007669"/>
    <property type="project" value="UniProtKB-KW"/>
</dbReference>
<evidence type="ECO:0000256" key="10">
    <source>
        <dbReference type="ARBA" id="ARBA00022989"/>
    </source>
</evidence>
<keyword evidence="10" id="KW-1133">Transmembrane helix</keyword>
<dbReference type="InterPro" id="IPR029058">
    <property type="entry name" value="AB_hydrolase_fold"/>
</dbReference>
<dbReference type="InterPro" id="IPR002921">
    <property type="entry name" value="Fungal_lipase-type"/>
</dbReference>
<evidence type="ECO:0000256" key="14">
    <source>
        <dbReference type="ARBA" id="ARBA00026104"/>
    </source>
</evidence>
<dbReference type="SUPFAM" id="SSF53474">
    <property type="entry name" value="alpha/beta-Hydrolases"/>
    <property type="match status" value="1"/>
</dbReference>
<keyword evidence="5" id="KW-0812">Transmembrane</keyword>
<evidence type="ECO:0000256" key="8">
    <source>
        <dbReference type="ARBA" id="ARBA00022837"/>
    </source>
</evidence>
<evidence type="ECO:0000256" key="4">
    <source>
        <dbReference type="ARBA" id="ARBA00022553"/>
    </source>
</evidence>
<keyword evidence="12" id="KW-0472">Membrane</keyword>
<organism evidence="16 17">
    <name type="scientific">Mortierella isabellina</name>
    <name type="common">Filamentous fungus</name>
    <name type="synonym">Umbelopsis isabellina</name>
    <dbReference type="NCBI Taxonomy" id="91625"/>
    <lineage>
        <taxon>Eukaryota</taxon>
        <taxon>Fungi</taxon>
        <taxon>Fungi incertae sedis</taxon>
        <taxon>Mucoromycota</taxon>
        <taxon>Mucoromycotina</taxon>
        <taxon>Umbelopsidomycetes</taxon>
        <taxon>Umbelopsidales</taxon>
        <taxon>Umbelopsidaceae</taxon>
        <taxon>Umbelopsis</taxon>
    </lineage>
</organism>
<keyword evidence="4" id="KW-0597">Phosphoprotein</keyword>
<comment type="caution">
    <text evidence="16">The sequence shown here is derived from an EMBL/GenBank/DDBJ whole genome shotgun (WGS) entry which is preliminary data.</text>
</comment>
<reference evidence="16" key="1">
    <citation type="submission" date="2020-12" db="EMBL/GenBank/DDBJ databases">
        <title>Metabolic potential, ecology and presence of endohyphal bacteria is reflected in genomic diversity of Mucoromycotina.</title>
        <authorList>
            <person name="Muszewska A."/>
            <person name="Okrasinska A."/>
            <person name="Steczkiewicz K."/>
            <person name="Drgas O."/>
            <person name="Orlowska M."/>
            <person name="Perlinska-Lenart U."/>
            <person name="Aleksandrzak-Piekarczyk T."/>
            <person name="Szatraj K."/>
            <person name="Zielenkiewicz U."/>
            <person name="Pilsyk S."/>
            <person name="Malc E."/>
            <person name="Mieczkowski P."/>
            <person name="Kruszewska J.S."/>
            <person name="Biernat P."/>
            <person name="Pawlowska J."/>
        </authorList>
    </citation>
    <scope>NUCLEOTIDE SEQUENCE</scope>
    <source>
        <strain evidence="16">WA0000067209</strain>
    </source>
</reference>
<dbReference type="AlphaFoldDB" id="A0A8H7PUY9"/>
<dbReference type="GO" id="GO:0005886">
    <property type="term" value="C:plasma membrane"/>
    <property type="evidence" value="ECO:0007669"/>
    <property type="project" value="UniProtKB-SubCell"/>
</dbReference>
<evidence type="ECO:0000256" key="3">
    <source>
        <dbReference type="ARBA" id="ARBA00022475"/>
    </source>
</evidence>
<evidence type="ECO:0000313" key="17">
    <source>
        <dbReference type="Proteomes" id="UP000654370"/>
    </source>
</evidence>
<evidence type="ECO:0000256" key="2">
    <source>
        <dbReference type="ARBA" id="ARBA00004651"/>
    </source>
</evidence>
<dbReference type="PANTHER" id="PTHR45792:SF8">
    <property type="entry name" value="DIACYLGLYCEROL LIPASE-ALPHA"/>
    <property type="match status" value="1"/>
</dbReference>
<keyword evidence="8" id="KW-0106">Calcium</keyword>
<evidence type="ECO:0000256" key="11">
    <source>
        <dbReference type="ARBA" id="ARBA00023098"/>
    </source>
</evidence>
<evidence type="ECO:0000256" key="7">
    <source>
        <dbReference type="ARBA" id="ARBA00022801"/>
    </source>
</evidence>
<dbReference type="GO" id="GO:0016298">
    <property type="term" value="F:lipase activity"/>
    <property type="evidence" value="ECO:0007669"/>
    <property type="project" value="TreeGrafter"/>
</dbReference>
<dbReference type="Proteomes" id="UP000654370">
    <property type="component" value="Unassembled WGS sequence"/>
</dbReference>
<comment type="cofactor">
    <cofactor evidence="1">
        <name>Ca(2+)</name>
        <dbReference type="ChEBI" id="CHEBI:29108"/>
    </cofactor>
</comment>
<keyword evidence="17" id="KW-1185">Reference proteome</keyword>
<gene>
    <name evidence="16" type="ORF">INT43_008616</name>
</gene>
<evidence type="ECO:0000313" key="16">
    <source>
        <dbReference type="EMBL" id="KAG2181034.1"/>
    </source>
</evidence>
<evidence type="ECO:0000256" key="9">
    <source>
        <dbReference type="ARBA" id="ARBA00022963"/>
    </source>
</evidence>